<dbReference type="EMBL" id="UINC01048812">
    <property type="protein sequence ID" value="SVB59818.1"/>
    <property type="molecule type" value="Genomic_DNA"/>
</dbReference>
<accession>A0A382F9P6</accession>
<evidence type="ECO:0000259" key="1">
    <source>
        <dbReference type="Pfam" id="PF20254"/>
    </source>
</evidence>
<dbReference type="Pfam" id="PF20254">
    <property type="entry name" value="DMFA2_C"/>
    <property type="match status" value="1"/>
</dbReference>
<dbReference type="SUPFAM" id="SSF52317">
    <property type="entry name" value="Class I glutamine amidotransferase-like"/>
    <property type="match status" value="1"/>
</dbReference>
<evidence type="ECO:0000313" key="2">
    <source>
        <dbReference type="EMBL" id="SVB59818.1"/>
    </source>
</evidence>
<dbReference type="AlphaFoldDB" id="A0A382F9P6"/>
<feature type="non-terminal residue" evidence="2">
    <location>
        <position position="444"/>
    </location>
</feature>
<dbReference type="InterPro" id="IPR029062">
    <property type="entry name" value="Class_I_gatase-like"/>
</dbReference>
<feature type="domain" description="N,N-dimethylformamidase beta subunit-like C-terminal" evidence="1">
    <location>
        <begin position="60"/>
        <end position="444"/>
    </location>
</feature>
<reference evidence="2" key="1">
    <citation type="submission" date="2018-05" db="EMBL/GenBank/DDBJ databases">
        <authorList>
            <person name="Lanie J.A."/>
            <person name="Ng W.-L."/>
            <person name="Kazmierczak K.M."/>
            <person name="Andrzejewski T.M."/>
            <person name="Davidsen T.M."/>
            <person name="Wayne K.J."/>
            <person name="Tettelin H."/>
            <person name="Glass J.I."/>
            <person name="Rusch D."/>
            <person name="Podicherti R."/>
            <person name="Tsui H.-C.T."/>
            <person name="Winkler M.E."/>
        </authorList>
    </citation>
    <scope>NUCLEOTIDE SEQUENCE</scope>
</reference>
<sequence>MNKAFLIPGLLLSFFFPLVADEPRPLFIEGYSSQLSYAPGEELRLHTSTSVRQFGIQIRRHGAKTETVFSKSGIRGAEHPIPENASSHGCKWPVGFKMAIPTDWKSGYYEVSLRVEERGGKFVHRNRRTAEGSCHFILRAANPGKKSKILLQFSVNTYNAYNNWGGFSLYGFHGRSKLQGNRVSFNRPPRSIFNNWEGPFVAWAESNGYELEYASNMDLELRPEILKNYRLVLSVGHDEYWSAPMRDNLEKFIADGGNAAFFSGNSVCWQVRWEAGDHALTCWKQWFNQDPLYSQKDHRLLSTLWSHHLVKRPENELTGVGFLHGGYHRSHGQFMDGKGSYTVHRPDHWVFAGTNLKRKDEFGGKDTIVGYECDGCEIEWRDGLPFPTHKDGTPKSFTILATCPARWAPGDSLWYDKWPSPDHSGNAVLGVYQNGGTVFTCGST</sequence>
<organism evidence="2">
    <name type="scientific">marine metagenome</name>
    <dbReference type="NCBI Taxonomy" id="408172"/>
    <lineage>
        <taxon>unclassified sequences</taxon>
        <taxon>metagenomes</taxon>
        <taxon>ecological metagenomes</taxon>
    </lineage>
</organism>
<dbReference type="InterPro" id="IPR046540">
    <property type="entry name" value="DMFA2_C"/>
</dbReference>
<name>A0A382F9P6_9ZZZZ</name>
<protein>
    <recommendedName>
        <fullName evidence="1">N,N-dimethylformamidase beta subunit-like C-terminal domain-containing protein</fullName>
    </recommendedName>
</protein>
<proteinExistence type="predicted"/>
<gene>
    <name evidence="2" type="ORF">METZ01_LOCUS212672</name>
</gene>